<name>A0A2S6H3P9_9GAMM</name>
<accession>A0A2S6H3P9</accession>
<dbReference type="OrthoDB" id="6422829at2"/>
<sequence>MEIRGSKKIVNKKPLMGNLSESNNNKTKHINILICIVVLAFILLFVVGFYFTNFQYLPERNEVWWPFFQFLSEKNEDWGTFGDYFGGILNPVIAAFAFYLIAETYKLQNVLLQESRDAQYKQIKLAALTASLNSNLTNISILQSDKSSLLNEFCGSSGDKELASRVKVLWSESSYSCLPDDDYFEKYQAEMAAGQAEYESLIEQIKADKGDYFVLIIKRFIEIDVEIKDLINENGKLKAKIGAFLKLKEPLMD</sequence>
<reference evidence="2 3" key="1">
    <citation type="submission" date="2018-02" db="EMBL/GenBank/DDBJ databases">
        <title>Subsurface microbial communities from deep shales in Ohio and West Virginia, USA.</title>
        <authorList>
            <person name="Wrighton K."/>
        </authorList>
    </citation>
    <scope>NUCLEOTIDE SEQUENCE [LARGE SCALE GENOMIC DNA]</scope>
    <source>
        <strain evidence="2 3">OWC-G53F</strain>
    </source>
</reference>
<organism evidence="2 3">
    <name type="scientific">Methylobacter tundripaludum</name>
    <dbReference type="NCBI Taxonomy" id="173365"/>
    <lineage>
        <taxon>Bacteria</taxon>
        <taxon>Pseudomonadati</taxon>
        <taxon>Pseudomonadota</taxon>
        <taxon>Gammaproteobacteria</taxon>
        <taxon>Methylococcales</taxon>
        <taxon>Methylococcaceae</taxon>
        <taxon>Methylobacter</taxon>
    </lineage>
</organism>
<evidence type="ECO:0000313" key="3">
    <source>
        <dbReference type="Proteomes" id="UP000238071"/>
    </source>
</evidence>
<dbReference type="EMBL" id="PTIY01000005">
    <property type="protein sequence ID" value="PPK72122.1"/>
    <property type="molecule type" value="Genomic_DNA"/>
</dbReference>
<comment type="caution">
    <text evidence="2">The sequence shown here is derived from an EMBL/GenBank/DDBJ whole genome shotgun (WGS) entry which is preliminary data.</text>
</comment>
<protein>
    <submittedName>
        <fullName evidence="2">Uncharacterized protein</fullName>
    </submittedName>
</protein>
<dbReference type="AlphaFoldDB" id="A0A2S6H3P9"/>
<dbReference type="Proteomes" id="UP000238071">
    <property type="component" value="Unassembled WGS sequence"/>
</dbReference>
<dbReference type="RefSeq" id="WP_104423489.1">
    <property type="nucleotide sequence ID" value="NZ_PTIY01000005.1"/>
</dbReference>
<keyword evidence="1" id="KW-1133">Transmembrane helix</keyword>
<keyword evidence="3" id="KW-1185">Reference proteome</keyword>
<keyword evidence="1" id="KW-0812">Transmembrane</keyword>
<gene>
    <name evidence="2" type="ORF">B0F88_105234</name>
</gene>
<feature type="transmembrane region" description="Helical" evidence="1">
    <location>
        <begin position="84"/>
        <end position="102"/>
    </location>
</feature>
<evidence type="ECO:0000256" key="1">
    <source>
        <dbReference type="SAM" id="Phobius"/>
    </source>
</evidence>
<evidence type="ECO:0000313" key="2">
    <source>
        <dbReference type="EMBL" id="PPK72122.1"/>
    </source>
</evidence>
<keyword evidence="1" id="KW-0472">Membrane</keyword>
<feature type="transmembrane region" description="Helical" evidence="1">
    <location>
        <begin position="30"/>
        <end position="51"/>
    </location>
</feature>
<proteinExistence type="predicted"/>